<comment type="subcellular location">
    <subcellularLocation>
        <location evidence="1">Nucleus</location>
    </subcellularLocation>
</comment>
<dbReference type="AlphaFoldDB" id="A0A098VQ78"/>
<dbReference type="PANTHER" id="PTHR31200:SF1">
    <property type="entry name" value="INO80 COMPLEX SUBUNIT C"/>
    <property type="match status" value="1"/>
</dbReference>
<dbReference type="GO" id="GO:0031011">
    <property type="term" value="C:Ino80 complex"/>
    <property type="evidence" value="ECO:0007669"/>
    <property type="project" value="InterPro"/>
</dbReference>
<dbReference type="SMART" id="SM00993">
    <property type="entry name" value="YL1_C"/>
    <property type="match status" value="1"/>
</dbReference>
<keyword evidence="3" id="KW-0804">Transcription</keyword>
<proteinExistence type="predicted"/>
<evidence type="ECO:0000313" key="7">
    <source>
        <dbReference type="Proteomes" id="UP000029725"/>
    </source>
</evidence>
<reference evidence="6 7" key="1">
    <citation type="submission" date="2014-04" db="EMBL/GenBank/DDBJ databases">
        <title>A new species of microsporidia sheds light on the evolution of extreme parasitism.</title>
        <authorList>
            <person name="Haag K.L."/>
            <person name="James T.Y."/>
            <person name="Larsson R."/>
            <person name="Schaer T.M."/>
            <person name="Refardt D."/>
            <person name="Pombert J.-F."/>
            <person name="Ebert D."/>
        </authorList>
    </citation>
    <scope>NUCLEOTIDE SEQUENCE [LARGE SCALE GENOMIC DNA]</scope>
    <source>
        <strain evidence="6 7">UGP3</strain>
        <tissue evidence="6">Spores</tissue>
    </source>
</reference>
<evidence type="ECO:0000259" key="5">
    <source>
        <dbReference type="SMART" id="SM00993"/>
    </source>
</evidence>
<dbReference type="RefSeq" id="XP_013237361.1">
    <property type="nucleotide sequence ID" value="XM_013381907.1"/>
</dbReference>
<evidence type="ECO:0000256" key="2">
    <source>
        <dbReference type="ARBA" id="ARBA00023015"/>
    </source>
</evidence>
<dbReference type="GO" id="GO:0006338">
    <property type="term" value="P:chromatin remodeling"/>
    <property type="evidence" value="ECO:0007669"/>
    <property type="project" value="InterPro"/>
</dbReference>
<evidence type="ECO:0000256" key="1">
    <source>
        <dbReference type="ARBA" id="ARBA00004123"/>
    </source>
</evidence>
<dbReference type="Proteomes" id="UP000029725">
    <property type="component" value="Unassembled WGS sequence"/>
</dbReference>
<gene>
    <name evidence="6" type="ORF">DI09_4p170</name>
</gene>
<dbReference type="Pfam" id="PF08265">
    <property type="entry name" value="YL1_C"/>
    <property type="match status" value="1"/>
</dbReference>
<dbReference type="OrthoDB" id="49520at2759"/>
<evidence type="ECO:0000256" key="3">
    <source>
        <dbReference type="ARBA" id="ARBA00023163"/>
    </source>
</evidence>
<dbReference type="InterPro" id="IPR029525">
    <property type="entry name" value="INO80C/Ies6"/>
</dbReference>
<dbReference type="PANTHER" id="PTHR31200">
    <property type="entry name" value="INO80 COMPLEX SUBUNIT C"/>
    <property type="match status" value="1"/>
</dbReference>
<keyword evidence="7" id="KW-1185">Reference proteome</keyword>
<feature type="domain" description="Vps72/YL1 C-terminal" evidence="5">
    <location>
        <begin position="97"/>
        <end position="126"/>
    </location>
</feature>
<keyword evidence="2" id="KW-0805">Transcription regulation</keyword>
<dbReference type="GeneID" id="25260151"/>
<dbReference type="EMBL" id="JMKJ01000444">
    <property type="protein sequence ID" value="KGG50934.1"/>
    <property type="molecule type" value="Genomic_DNA"/>
</dbReference>
<evidence type="ECO:0000313" key="6">
    <source>
        <dbReference type="EMBL" id="KGG50934.1"/>
    </source>
</evidence>
<organism evidence="6 7">
    <name type="scientific">Mitosporidium daphniae</name>
    <dbReference type="NCBI Taxonomy" id="1485682"/>
    <lineage>
        <taxon>Eukaryota</taxon>
        <taxon>Fungi</taxon>
        <taxon>Fungi incertae sedis</taxon>
        <taxon>Microsporidia</taxon>
        <taxon>Mitosporidium</taxon>
    </lineage>
</organism>
<evidence type="ECO:0000256" key="4">
    <source>
        <dbReference type="ARBA" id="ARBA00023242"/>
    </source>
</evidence>
<sequence>MPGLTAQFGPIRSMVILSKRGSSSNPKNAAQQAPLLQNGLFDAHNTKPFKNPQWNSFIGSKRKWKSIKSLSSTSTSDPLCSPWGSMDVLPSLLPQLKYCDITGLEMAYVDPRSTLRYSSVDAYQVIKKLSQSQIQDYLALRNASFVMK</sequence>
<dbReference type="HOGENOM" id="CLU_071116_2_1_1"/>
<accession>A0A098VQ78</accession>
<dbReference type="VEuPathDB" id="MicrosporidiaDB:DI09_4p170"/>
<name>A0A098VQ78_9MICR</name>
<protein>
    <submittedName>
        <fullName evidence="6">Subunit Ies6 of Ino80 complex</fullName>
    </submittedName>
</protein>
<dbReference type="InterPro" id="IPR013272">
    <property type="entry name" value="Vps72/YL1_C"/>
</dbReference>
<comment type="caution">
    <text evidence="6">The sequence shown here is derived from an EMBL/GenBank/DDBJ whole genome shotgun (WGS) entry which is preliminary data.</text>
</comment>
<keyword evidence="4" id="KW-0539">Nucleus</keyword>